<evidence type="ECO:0000256" key="6">
    <source>
        <dbReference type="SAM" id="MobiDB-lite"/>
    </source>
</evidence>
<dbReference type="GO" id="GO:0008270">
    <property type="term" value="F:zinc ion binding"/>
    <property type="evidence" value="ECO:0007669"/>
    <property type="project" value="UniProtKB-KW"/>
</dbReference>
<accession>A0AAV0XKA8</accession>
<reference evidence="8 9" key="1">
    <citation type="submission" date="2023-01" db="EMBL/GenBank/DDBJ databases">
        <authorList>
            <person name="Whitehead M."/>
        </authorList>
    </citation>
    <scope>NUCLEOTIDE SEQUENCE [LARGE SCALE GENOMIC DNA]</scope>
</reference>
<keyword evidence="3" id="KW-0862">Zinc</keyword>
<keyword evidence="4 5" id="KW-0238">DNA-binding</keyword>
<feature type="domain" description="THAP-type" evidence="7">
    <location>
        <begin position="196"/>
        <end position="285"/>
    </location>
</feature>
<dbReference type="EMBL" id="CARXXK010000005">
    <property type="protein sequence ID" value="CAI6368895.1"/>
    <property type="molecule type" value="Genomic_DNA"/>
</dbReference>
<dbReference type="Pfam" id="PF05485">
    <property type="entry name" value="THAP"/>
    <property type="match status" value="3"/>
</dbReference>
<name>A0AAV0XKA8_9HEMI</name>
<comment type="caution">
    <text evidence="8">The sequence shown here is derived from an EMBL/GenBank/DDBJ whole genome shotgun (WGS) entry which is preliminary data.</text>
</comment>
<gene>
    <name evidence="8" type="ORF">MEUPH1_LOCUS23199</name>
</gene>
<dbReference type="GO" id="GO:0043565">
    <property type="term" value="F:sequence-specific DNA binding"/>
    <property type="evidence" value="ECO:0007669"/>
    <property type="project" value="InterPro"/>
</dbReference>
<dbReference type="PANTHER" id="PTHR46600:SF11">
    <property type="entry name" value="THAP DOMAIN-CONTAINING PROTEIN 10"/>
    <property type="match status" value="1"/>
</dbReference>
<keyword evidence="1" id="KW-0479">Metal-binding</keyword>
<dbReference type="Gene3D" id="6.20.210.20">
    <property type="entry name" value="THAP domain"/>
    <property type="match status" value="1"/>
</dbReference>
<dbReference type="InterPro" id="IPR006612">
    <property type="entry name" value="THAP_Znf"/>
</dbReference>
<dbReference type="InterPro" id="IPR038441">
    <property type="entry name" value="THAP_Znf_sf"/>
</dbReference>
<evidence type="ECO:0000256" key="5">
    <source>
        <dbReference type="PROSITE-ProRule" id="PRU00309"/>
    </source>
</evidence>
<evidence type="ECO:0000313" key="8">
    <source>
        <dbReference type="EMBL" id="CAI6368895.1"/>
    </source>
</evidence>
<evidence type="ECO:0000259" key="7">
    <source>
        <dbReference type="PROSITE" id="PS50950"/>
    </source>
</evidence>
<dbReference type="SMART" id="SM00980">
    <property type="entry name" value="THAP"/>
    <property type="match status" value="3"/>
</dbReference>
<feature type="domain" description="THAP-type" evidence="7">
    <location>
        <begin position="312"/>
        <end position="393"/>
    </location>
</feature>
<keyword evidence="9" id="KW-1185">Reference proteome</keyword>
<evidence type="ECO:0000313" key="9">
    <source>
        <dbReference type="Proteomes" id="UP001160148"/>
    </source>
</evidence>
<dbReference type="SUPFAM" id="SSF57716">
    <property type="entry name" value="Glucocorticoid receptor-like (DNA-binding domain)"/>
    <property type="match status" value="3"/>
</dbReference>
<dbReference type="SMART" id="SM00692">
    <property type="entry name" value="DM3"/>
    <property type="match status" value="3"/>
</dbReference>
<dbReference type="InterPro" id="IPR026516">
    <property type="entry name" value="THAP1/10"/>
</dbReference>
<sequence length="800" mass="92333">MENRCSVLGCLNISDDGVRLHEFPFDDEKLLPIWIMAANRPNWLPIDKSRICDEHFDIADYEGGNKGNRLRPDACPIIHPTTTIIDFSRQDGPEDITHGKILADSEDSECLSTSDINSDDLLDTPNTSDMKSSDDVSTLSTSSCSSLSNSIEANGFDDDFLSSLSDTEFELENVDIEESMIEVDSVSLSSSVTSFINQECAVVLCNQNARDQFDILFFINFPKDNKALSETWWKICGRKDKFDPLLKICSIHFDPEDFTSITIRRDSQLFRQTILKNNNIVPTLYLLSHEYTKFARKRKRSVNDSIKNNTSELEYCIIQGCDKTFLKDGKQTLFFKFPLENKNMLEKWVDSIGLPNWQPTDTDRICSDHFENDDVLMPNNIYVLNNNAIPLVKPQNSFVISAEDNYDRKHASKVNSRYIDNIFNNLECRQLENNTLIVKDITKGKMNESLLLNSLENDVIDQEPKNHQQIFNTCAVQSSSTININGNKEKNMIPKSRNNGNDCDYIYLDMLDGDDAKNVLSFEKKSISKNSKTKILQLLEKNHTDGIPESIIYNQDLTECYGEMLSPSCDQDCQLICYYSIPGPDRRQIYKEFQMLNATEQNCKITQLVQLRISKKKDRTFESCPTYHFIWNKASVKVCRTFFMNTLGISDNRLDAILKPINYSWYSDRDIALKANQPRQLNIISEPVVMTDFMKESLIPLNKDYNLYEPENDAEVSLENVPFKEYQNVFLYMKGIPRVLSSYQIPGTLKKHCFETSICMEYMYKAYSENFIRNKTPPPFTKRQFKKIYNQYMKTFLKMV</sequence>
<proteinExistence type="predicted"/>
<evidence type="ECO:0000256" key="2">
    <source>
        <dbReference type="ARBA" id="ARBA00022771"/>
    </source>
</evidence>
<dbReference type="PROSITE" id="PS50950">
    <property type="entry name" value="ZF_THAP"/>
    <property type="match status" value="3"/>
</dbReference>
<dbReference type="Proteomes" id="UP001160148">
    <property type="component" value="Unassembled WGS sequence"/>
</dbReference>
<evidence type="ECO:0000256" key="1">
    <source>
        <dbReference type="ARBA" id="ARBA00022723"/>
    </source>
</evidence>
<feature type="domain" description="THAP-type" evidence="7">
    <location>
        <begin position="1"/>
        <end position="79"/>
    </location>
</feature>
<dbReference type="AlphaFoldDB" id="A0AAV0XKA8"/>
<dbReference type="PANTHER" id="PTHR46600">
    <property type="entry name" value="THAP DOMAIN-CONTAINING"/>
    <property type="match status" value="1"/>
</dbReference>
<protein>
    <recommendedName>
        <fullName evidence="7">THAP-type domain-containing protein</fullName>
    </recommendedName>
</protein>
<evidence type="ECO:0000256" key="4">
    <source>
        <dbReference type="ARBA" id="ARBA00023125"/>
    </source>
</evidence>
<organism evidence="8 9">
    <name type="scientific">Macrosiphum euphorbiae</name>
    <name type="common">potato aphid</name>
    <dbReference type="NCBI Taxonomy" id="13131"/>
    <lineage>
        <taxon>Eukaryota</taxon>
        <taxon>Metazoa</taxon>
        <taxon>Ecdysozoa</taxon>
        <taxon>Arthropoda</taxon>
        <taxon>Hexapoda</taxon>
        <taxon>Insecta</taxon>
        <taxon>Pterygota</taxon>
        <taxon>Neoptera</taxon>
        <taxon>Paraneoptera</taxon>
        <taxon>Hemiptera</taxon>
        <taxon>Sternorrhyncha</taxon>
        <taxon>Aphidomorpha</taxon>
        <taxon>Aphidoidea</taxon>
        <taxon>Aphididae</taxon>
        <taxon>Macrosiphini</taxon>
        <taxon>Macrosiphum</taxon>
    </lineage>
</organism>
<evidence type="ECO:0000256" key="3">
    <source>
        <dbReference type="ARBA" id="ARBA00022833"/>
    </source>
</evidence>
<feature type="region of interest" description="Disordered" evidence="6">
    <location>
        <begin position="109"/>
        <end position="136"/>
    </location>
</feature>
<keyword evidence="2 5" id="KW-0863">Zinc-finger</keyword>